<evidence type="ECO:0000256" key="1">
    <source>
        <dbReference type="SAM" id="MobiDB-lite"/>
    </source>
</evidence>
<feature type="compositionally biased region" description="Acidic residues" evidence="1">
    <location>
        <begin position="131"/>
        <end position="142"/>
    </location>
</feature>
<reference evidence="2 3" key="1">
    <citation type="journal article" date="2013" name="PLoS Genet.">
        <title>Genomic mechanisms accounting for the adaptation to parasitism in nematode-trapping fungi.</title>
        <authorList>
            <person name="Meerupati T."/>
            <person name="Andersson K.M."/>
            <person name="Friman E."/>
            <person name="Kumar D."/>
            <person name="Tunlid A."/>
            <person name="Ahren D."/>
        </authorList>
    </citation>
    <scope>NUCLEOTIDE SEQUENCE [LARGE SCALE GENOMIC DNA]</scope>
    <source>
        <strain evidence="2 3">CBS 200.50</strain>
    </source>
</reference>
<dbReference type="HOGENOM" id="CLU_1704173_0_0_1"/>
<sequence length="154" mass="17482">MTAVTQPLPYKFVVFKNSHPFDWDRAEIYAFDQKSDPTLTKDMTLPVHFLSEFCVAALGSITEYLRRLNQSIKETPKGYAWNITSIRIERDESGTLSSREFAIIVELVNSGAEFLKVHPGGTVLDQIFTEDEDDDEDYEDGSIVDYRSSPSTCN</sequence>
<proteinExistence type="predicted"/>
<dbReference type="Proteomes" id="UP000015100">
    <property type="component" value="Unassembled WGS sequence"/>
</dbReference>
<dbReference type="EMBL" id="AQGS01000254">
    <property type="protein sequence ID" value="EPS41326.1"/>
    <property type="molecule type" value="Genomic_DNA"/>
</dbReference>
<protein>
    <submittedName>
        <fullName evidence="2">Uncharacterized protein</fullName>
    </submittedName>
</protein>
<dbReference type="OrthoDB" id="5418499at2759"/>
<feature type="region of interest" description="Disordered" evidence="1">
    <location>
        <begin position="131"/>
        <end position="154"/>
    </location>
</feature>
<reference evidence="3" key="2">
    <citation type="submission" date="2013-04" db="EMBL/GenBank/DDBJ databases">
        <title>Genomic mechanisms accounting for the adaptation to parasitism in nematode-trapping fungi.</title>
        <authorList>
            <person name="Ahren D.G."/>
        </authorList>
    </citation>
    <scope>NUCLEOTIDE SEQUENCE [LARGE SCALE GENOMIC DNA]</scope>
    <source>
        <strain evidence="3">CBS 200.50</strain>
    </source>
</reference>
<accession>S8AJP1</accession>
<comment type="caution">
    <text evidence="2">The sequence shown here is derived from an EMBL/GenBank/DDBJ whole genome shotgun (WGS) entry which is preliminary data.</text>
</comment>
<name>S8AJP1_DACHA</name>
<gene>
    <name evidence="2" type="ORF">H072_4786</name>
</gene>
<evidence type="ECO:0000313" key="3">
    <source>
        <dbReference type="Proteomes" id="UP000015100"/>
    </source>
</evidence>
<organism evidence="2 3">
    <name type="scientific">Dactylellina haptotyla (strain CBS 200.50)</name>
    <name type="common">Nematode-trapping fungus</name>
    <name type="synonym">Monacrosporium haptotylum</name>
    <dbReference type="NCBI Taxonomy" id="1284197"/>
    <lineage>
        <taxon>Eukaryota</taxon>
        <taxon>Fungi</taxon>
        <taxon>Dikarya</taxon>
        <taxon>Ascomycota</taxon>
        <taxon>Pezizomycotina</taxon>
        <taxon>Orbiliomycetes</taxon>
        <taxon>Orbiliales</taxon>
        <taxon>Orbiliaceae</taxon>
        <taxon>Dactylellina</taxon>
    </lineage>
</organism>
<dbReference type="AlphaFoldDB" id="S8AJP1"/>
<keyword evidence="3" id="KW-1185">Reference proteome</keyword>
<evidence type="ECO:0000313" key="2">
    <source>
        <dbReference type="EMBL" id="EPS41326.1"/>
    </source>
</evidence>